<dbReference type="InterPro" id="IPR048464">
    <property type="entry name" value="MalF_N_TM"/>
</dbReference>
<dbReference type="NCBIfam" id="NF008232">
    <property type="entry name" value="PRK10999.1"/>
    <property type="match status" value="1"/>
</dbReference>
<comment type="similarity">
    <text evidence="3 12">Belongs to the binding-protein-dependent transport system permease family. MalFG subfamily.</text>
</comment>
<evidence type="ECO:0000313" key="14">
    <source>
        <dbReference type="EMBL" id="CFQ69706.1"/>
    </source>
</evidence>
<dbReference type="EMBL" id="CGBR01000027">
    <property type="protein sequence ID" value="CFQ69706.1"/>
    <property type="molecule type" value="Genomic_DNA"/>
</dbReference>
<comment type="subcellular location">
    <subcellularLocation>
        <location evidence="2 12">Cell inner membrane</location>
        <topology evidence="2 12">Multi-pass membrane protein</topology>
    </subcellularLocation>
    <subcellularLocation>
        <location evidence="11">Cell membrane</location>
        <topology evidence="11">Multi-pass membrane protein</topology>
    </subcellularLocation>
</comment>
<dbReference type="InterPro" id="IPR047103">
    <property type="entry name" value="MalF_P2_sf"/>
</dbReference>
<keyword evidence="4 11" id="KW-0813">Transport</keyword>
<keyword evidence="10 11" id="KW-0472">Membrane</keyword>
<dbReference type="InterPro" id="IPR035277">
    <property type="entry name" value="MalF_N"/>
</dbReference>
<keyword evidence="6 12" id="KW-0997">Cell inner membrane</keyword>
<dbReference type="Gene3D" id="3.10.650.10">
    <property type="entry name" value="MalF N-terminal region-like"/>
    <property type="match status" value="1"/>
</dbReference>
<evidence type="ECO:0000256" key="12">
    <source>
        <dbReference type="RuleBase" id="RU367050"/>
    </source>
</evidence>
<organism evidence="14 17">
    <name type="scientific">Yersinia enterocolitica</name>
    <dbReference type="NCBI Taxonomy" id="630"/>
    <lineage>
        <taxon>Bacteria</taxon>
        <taxon>Pseudomonadati</taxon>
        <taxon>Pseudomonadota</taxon>
        <taxon>Gammaproteobacteria</taxon>
        <taxon>Enterobacterales</taxon>
        <taxon>Yersiniaceae</taxon>
        <taxon>Yersinia</taxon>
    </lineage>
</organism>
<evidence type="ECO:0000256" key="9">
    <source>
        <dbReference type="ARBA" id="ARBA00022989"/>
    </source>
</evidence>
<evidence type="ECO:0000256" key="10">
    <source>
        <dbReference type="ARBA" id="ARBA00023136"/>
    </source>
</evidence>
<dbReference type="GO" id="GO:0042956">
    <property type="term" value="P:maltodextrin transmembrane transport"/>
    <property type="evidence" value="ECO:0007669"/>
    <property type="project" value="TreeGrafter"/>
</dbReference>
<keyword evidence="5" id="KW-1003">Cell membrane</keyword>
<evidence type="ECO:0000256" key="8">
    <source>
        <dbReference type="ARBA" id="ARBA00022692"/>
    </source>
</evidence>
<keyword evidence="7 12" id="KW-0762">Sugar transport</keyword>
<dbReference type="PANTHER" id="PTHR47314">
    <property type="entry name" value="MALTOSE/MALTODEXTRIN TRANSPORT SYSTEM PERMEASE PROTEIN MALF"/>
    <property type="match status" value="1"/>
</dbReference>
<feature type="transmembrane region" description="Helical" evidence="11">
    <location>
        <begin position="349"/>
        <end position="370"/>
    </location>
</feature>
<protein>
    <recommendedName>
        <fullName evidence="12">Maltose/maltodextrin transport system permease protein</fullName>
    </recommendedName>
</protein>
<dbReference type="Pfam" id="PF14785">
    <property type="entry name" value="MalF_P2"/>
    <property type="match status" value="1"/>
</dbReference>
<dbReference type="CDD" id="cd06261">
    <property type="entry name" value="TM_PBP2"/>
    <property type="match status" value="1"/>
</dbReference>
<keyword evidence="16" id="KW-1185">Reference proteome</keyword>
<evidence type="ECO:0000256" key="5">
    <source>
        <dbReference type="ARBA" id="ARBA00022475"/>
    </source>
</evidence>
<evidence type="ECO:0000256" key="2">
    <source>
        <dbReference type="ARBA" id="ARBA00004429"/>
    </source>
</evidence>
<evidence type="ECO:0000313" key="15">
    <source>
        <dbReference type="EMBL" id="CND41333.1"/>
    </source>
</evidence>
<evidence type="ECO:0000256" key="4">
    <source>
        <dbReference type="ARBA" id="ARBA00022448"/>
    </source>
</evidence>
<dbReference type="GO" id="GO:1990060">
    <property type="term" value="C:maltose transport complex"/>
    <property type="evidence" value="ECO:0007669"/>
    <property type="project" value="TreeGrafter"/>
</dbReference>
<dbReference type="AlphaFoldDB" id="A0A0H5G3T3"/>
<dbReference type="FunFam" id="1.20.58.370:FF:000001">
    <property type="entry name" value="Maltose ABC transporter permease MalF"/>
    <property type="match status" value="1"/>
</dbReference>
<evidence type="ECO:0000256" key="11">
    <source>
        <dbReference type="RuleBase" id="RU363032"/>
    </source>
</evidence>
<evidence type="ECO:0000256" key="6">
    <source>
        <dbReference type="ARBA" id="ARBA00022519"/>
    </source>
</evidence>
<feature type="domain" description="ABC transmembrane type-1" evidence="13">
    <location>
        <begin position="315"/>
        <end position="539"/>
    </location>
</feature>
<evidence type="ECO:0000256" key="7">
    <source>
        <dbReference type="ARBA" id="ARBA00022597"/>
    </source>
</evidence>
<keyword evidence="9 11" id="KW-1133">Transmembrane helix</keyword>
<sequence>MGRVTRAANTAATSSAKSMKGNIMQLSHTEYQSRKKKTAWWQSDALKWLIISILILFTCYLIVLMYSQGEYLFAIVTLILVTLGLYVFANRRAYAWRYVYPGVAGMGLFVLFPLICTIAIAFTNYSSTNQLTFERAQSVLLDRQFQTGKTYTFGLYPSDNQWRLQLTNPDDSNVLISEPFSFDAVNGQLLHLAPVSAEQTGERASLRIITQNRQALSGVVAVLPNGGELRMSSLRQFAETSPLYTLAADGKELKNQQTGVIYRPNLDTGFYQAINADGQWENEKLSPGFTITIGWKNFLRVLQDEGIQKPFISIFIWTILFSVLSVILTVAVGMVLACVVQWDALKGKAIYRVLLILPYAVPSFISILIFKGLFNQSFGEINLMLNQLFGIKPEWFSDPITAKSMILIVNTWLGYPYMMILCMGLLKAIPDDLYEASAMDGAGPFQNFFRITFPLLIKPLTPLMIASFAFNFNNFVLIQLLTRGGPDMIGTSTPAGYTDLLVNYTYRVAFEGGGGQDFGLAAAIATLIFILVGALAILNLKASKMNFD</sequence>
<dbReference type="InterPro" id="IPR000515">
    <property type="entry name" value="MetI-like"/>
</dbReference>
<dbReference type="Gene3D" id="2.40.430.10">
    <property type="entry name" value="D-maltodextrin-binding protein, MBP"/>
    <property type="match status" value="1"/>
</dbReference>
<evidence type="ECO:0000313" key="17">
    <source>
        <dbReference type="Proteomes" id="UP000048841"/>
    </source>
</evidence>
<evidence type="ECO:0000256" key="1">
    <source>
        <dbReference type="ARBA" id="ARBA00002264"/>
    </source>
</evidence>
<feature type="transmembrane region" description="Helical" evidence="11">
    <location>
        <begin position="314"/>
        <end position="337"/>
    </location>
</feature>
<reference evidence="15 16" key="1">
    <citation type="submission" date="2015-03" db="EMBL/GenBank/DDBJ databases">
        <authorList>
            <consortium name="Pathogen Informatics"/>
            <person name="Murphy D."/>
        </authorList>
    </citation>
    <scope>NUCLEOTIDE SEQUENCE [LARGE SCALE GENOMIC DNA]</scope>
    <source>
        <strain evidence="15 16">IP05342</strain>
    </source>
</reference>
<dbReference type="InterPro" id="IPR029345">
    <property type="entry name" value="MalF_P2"/>
</dbReference>
<feature type="transmembrane region" description="Helical" evidence="11">
    <location>
        <begin position="45"/>
        <end position="65"/>
    </location>
</feature>
<name>A0A0H5G3T3_YEREN</name>
<dbReference type="Proteomes" id="UP000048841">
    <property type="component" value="Unassembled WGS sequence"/>
</dbReference>
<keyword evidence="8 11" id="KW-0812">Transmembrane</keyword>
<dbReference type="Gene3D" id="1.10.3720.10">
    <property type="entry name" value="MetI-like"/>
    <property type="match status" value="1"/>
</dbReference>
<feature type="transmembrane region" description="Helical" evidence="11">
    <location>
        <begin position="518"/>
        <end position="540"/>
    </location>
</feature>
<comment type="subunit">
    <text evidence="12">The complex is composed of two ATP-binding proteins (MalK), two transmembrane proteins (MalG and MalF) and a solute-binding protein (MalE).</text>
</comment>
<feature type="transmembrane region" description="Helical" evidence="11">
    <location>
        <begin position="405"/>
        <end position="426"/>
    </location>
</feature>
<dbReference type="GO" id="GO:0015423">
    <property type="term" value="F:ABC-type maltose transporter activity"/>
    <property type="evidence" value="ECO:0007669"/>
    <property type="project" value="TreeGrafter"/>
</dbReference>
<comment type="function">
    <text evidence="1 12">Part of the ABC transporter complex MalEFGK involved in maltose/maltodextrin import. Probably responsible for the translocation of the substrate across the membrane.</text>
</comment>
<dbReference type="Pfam" id="PF00528">
    <property type="entry name" value="BPD_transp_1"/>
    <property type="match status" value="1"/>
</dbReference>
<gene>
    <name evidence="14" type="primary">malF</name>
    <name evidence="14" type="ORF">ERS137941_03187</name>
    <name evidence="15" type="ORF">ERS137959_01111</name>
</gene>
<evidence type="ECO:0000259" key="13">
    <source>
        <dbReference type="PROSITE" id="PS50928"/>
    </source>
</evidence>
<dbReference type="PROSITE" id="PS50928">
    <property type="entry name" value="ABC_TM1"/>
    <property type="match status" value="1"/>
</dbReference>
<feature type="transmembrane region" description="Helical" evidence="11">
    <location>
        <begin position="98"/>
        <end position="122"/>
    </location>
</feature>
<dbReference type="Gene3D" id="1.20.58.370">
    <property type="entry name" value="MalF N-terminal region-like"/>
    <property type="match status" value="1"/>
</dbReference>
<dbReference type="SUPFAM" id="SSF161098">
    <property type="entry name" value="MetI-like"/>
    <property type="match status" value="1"/>
</dbReference>
<dbReference type="FunFam" id="1.10.3720.10:FF:000030">
    <property type="entry name" value="Maltose ABC transporter permease MalF"/>
    <property type="match status" value="1"/>
</dbReference>
<accession>A0A0H5G3T3</accession>
<feature type="transmembrane region" description="Helical" evidence="11">
    <location>
        <begin position="447"/>
        <end position="470"/>
    </location>
</feature>
<feature type="transmembrane region" description="Helical" evidence="11">
    <location>
        <begin position="71"/>
        <end position="89"/>
    </location>
</feature>
<evidence type="ECO:0000256" key="3">
    <source>
        <dbReference type="ARBA" id="ARBA00009047"/>
    </source>
</evidence>
<dbReference type="SUPFAM" id="SSF160964">
    <property type="entry name" value="MalF N-terminal region-like"/>
    <property type="match status" value="1"/>
</dbReference>
<dbReference type="InterPro" id="IPR035906">
    <property type="entry name" value="MetI-like_sf"/>
</dbReference>
<dbReference type="EMBL" id="CPXJ01000010">
    <property type="protein sequence ID" value="CND41333.1"/>
    <property type="molecule type" value="Genomic_DNA"/>
</dbReference>
<dbReference type="PANTHER" id="PTHR47314:SF1">
    <property type="entry name" value="MALTOSE_MALTODEXTRIN TRANSPORT SYSTEM PERMEASE PROTEIN MALF"/>
    <property type="match status" value="1"/>
</dbReference>
<dbReference type="Pfam" id="PF20872">
    <property type="entry name" value="MalF_N_TM"/>
    <property type="match status" value="1"/>
</dbReference>
<dbReference type="Proteomes" id="UP000041601">
    <property type="component" value="Unassembled WGS sequence"/>
</dbReference>
<proteinExistence type="inferred from homology"/>
<evidence type="ECO:0000313" key="16">
    <source>
        <dbReference type="Proteomes" id="UP000041601"/>
    </source>
</evidence>
<reference evidence="14 17" key="2">
    <citation type="submission" date="2015-03" db="EMBL/GenBank/DDBJ databases">
        <authorList>
            <person name="Murphy D."/>
        </authorList>
    </citation>
    <scope>NUCLEOTIDE SEQUENCE [LARGE SCALE GENOMIC DNA]</scope>
    <source>
        <strain evidence="14 17">IP26249</strain>
    </source>
</reference>